<keyword evidence="4" id="KW-0393">Immunoglobulin domain</keyword>
<dbReference type="FunFam" id="2.60.40.10:FF:000376">
    <property type="entry name" value="CLUMA_CG000981, isoform A"/>
    <property type="match status" value="1"/>
</dbReference>
<dbReference type="VEuPathDB" id="VectorBase:GAUT022455"/>
<accession>A0A1A9V155</accession>
<dbReference type="PROSITE" id="PS50835">
    <property type="entry name" value="IG_LIKE"/>
    <property type="match status" value="1"/>
</dbReference>
<dbReference type="PANTHER" id="PTHR12231">
    <property type="entry name" value="CTX-RELATED TYPE I TRANSMEMBRANE PROTEIN"/>
    <property type="match status" value="1"/>
</dbReference>
<evidence type="ECO:0000313" key="6">
    <source>
        <dbReference type="EnsemblMetazoa" id="GAUT022455-PA"/>
    </source>
</evidence>
<dbReference type="InterPro" id="IPR051170">
    <property type="entry name" value="Neural/epithelial_adhesion"/>
</dbReference>
<dbReference type="InterPro" id="IPR036179">
    <property type="entry name" value="Ig-like_dom_sf"/>
</dbReference>
<reference evidence="6" key="1">
    <citation type="submission" date="2020-05" db="UniProtKB">
        <authorList>
            <consortium name="EnsemblMetazoa"/>
        </authorList>
    </citation>
    <scope>IDENTIFICATION</scope>
    <source>
        <strain evidence="6">TTRI</strain>
    </source>
</reference>
<dbReference type="AlphaFoldDB" id="A0A1A9V155"/>
<dbReference type="STRING" id="7395.A0A1A9V155"/>
<dbReference type="GO" id="GO:0043005">
    <property type="term" value="C:neuron projection"/>
    <property type="evidence" value="ECO:0007669"/>
    <property type="project" value="TreeGrafter"/>
</dbReference>
<evidence type="ECO:0000256" key="3">
    <source>
        <dbReference type="ARBA" id="ARBA00023157"/>
    </source>
</evidence>
<dbReference type="InterPro" id="IPR013783">
    <property type="entry name" value="Ig-like_fold"/>
</dbReference>
<organism evidence="6 7">
    <name type="scientific">Glossina austeni</name>
    <name type="common">Savannah tsetse fly</name>
    <dbReference type="NCBI Taxonomy" id="7395"/>
    <lineage>
        <taxon>Eukaryota</taxon>
        <taxon>Metazoa</taxon>
        <taxon>Ecdysozoa</taxon>
        <taxon>Arthropoda</taxon>
        <taxon>Hexapoda</taxon>
        <taxon>Insecta</taxon>
        <taxon>Pterygota</taxon>
        <taxon>Neoptera</taxon>
        <taxon>Endopterygota</taxon>
        <taxon>Diptera</taxon>
        <taxon>Brachycera</taxon>
        <taxon>Muscomorpha</taxon>
        <taxon>Hippoboscoidea</taxon>
        <taxon>Glossinidae</taxon>
        <taxon>Glossina</taxon>
    </lineage>
</organism>
<sequence>MLSIPNQLEGAYVGQDVVLECHTEAYPASINYWTTERGDMIISDTSRAGDKYETTSTVSGYTKYMKLKIRNVGTNDFGTYRCVAKNSLGETDGNIKLDEMPAPTTAIISEMAMLNRSLGMCLANAKHFFTFFVQVRLVFVLQYDKSINIYINIFDKLLQFLANFFFFFLSMFK</sequence>
<keyword evidence="1" id="KW-0732">Signal</keyword>
<dbReference type="InterPro" id="IPR003599">
    <property type="entry name" value="Ig_sub"/>
</dbReference>
<feature type="domain" description="Ig-like" evidence="5">
    <location>
        <begin position="14"/>
        <end position="98"/>
    </location>
</feature>
<dbReference type="InterPro" id="IPR003598">
    <property type="entry name" value="Ig_sub2"/>
</dbReference>
<dbReference type="SUPFAM" id="SSF48726">
    <property type="entry name" value="Immunoglobulin"/>
    <property type="match status" value="1"/>
</dbReference>
<dbReference type="Pfam" id="PF13927">
    <property type="entry name" value="Ig_3"/>
    <property type="match status" value="1"/>
</dbReference>
<evidence type="ECO:0000256" key="4">
    <source>
        <dbReference type="ARBA" id="ARBA00023319"/>
    </source>
</evidence>
<keyword evidence="3" id="KW-1015">Disulfide bond</keyword>
<evidence type="ECO:0000256" key="1">
    <source>
        <dbReference type="ARBA" id="ARBA00022729"/>
    </source>
</evidence>
<name>A0A1A9V155_GLOAU</name>
<dbReference type="PANTHER" id="PTHR12231:SF253">
    <property type="entry name" value="DPR-INTERACTING PROTEIN ETA, ISOFORM B-RELATED"/>
    <property type="match status" value="1"/>
</dbReference>
<dbReference type="SMART" id="SM00409">
    <property type="entry name" value="IG"/>
    <property type="match status" value="1"/>
</dbReference>
<evidence type="ECO:0000313" key="7">
    <source>
        <dbReference type="Proteomes" id="UP000078200"/>
    </source>
</evidence>
<dbReference type="InterPro" id="IPR007110">
    <property type="entry name" value="Ig-like_dom"/>
</dbReference>
<evidence type="ECO:0000256" key="2">
    <source>
        <dbReference type="ARBA" id="ARBA00022737"/>
    </source>
</evidence>
<dbReference type="SMART" id="SM00408">
    <property type="entry name" value="IGc2"/>
    <property type="match status" value="1"/>
</dbReference>
<keyword evidence="7" id="KW-1185">Reference proteome</keyword>
<protein>
    <submittedName>
        <fullName evidence="6">Ig-like domain-containing protein</fullName>
    </submittedName>
</protein>
<proteinExistence type="predicted"/>
<dbReference type="EnsemblMetazoa" id="GAUT022455-RA">
    <property type="protein sequence ID" value="GAUT022455-PA"/>
    <property type="gene ID" value="GAUT022455"/>
</dbReference>
<keyword evidence="2" id="KW-0677">Repeat</keyword>
<evidence type="ECO:0000259" key="5">
    <source>
        <dbReference type="PROSITE" id="PS50835"/>
    </source>
</evidence>
<dbReference type="Gene3D" id="2.60.40.10">
    <property type="entry name" value="Immunoglobulins"/>
    <property type="match status" value="1"/>
</dbReference>
<dbReference type="Proteomes" id="UP000078200">
    <property type="component" value="Unassembled WGS sequence"/>
</dbReference>